<dbReference type="Gene3D" id="1.10.530.10">
    <property type="match status" value="1"/>
</dbReference>
<dbReference type="Pfam" id="PF01832">
    <property type="entry name" value="Glucosaminidase"/>
    <property type="match status" value="1"/>
</dbReference>
<dbReference type="RefSeq" id="WP_060462997.1">
    <property type="nucleotide sequence ID" value="NZ_JAAUWJ010000088.1"/>
</dbReference>
<dbReference type="PANTHER" id="PTHR33308">
    <property type="entry name" value="PEPTIDOGLYCAN HYDROLASE FLGJ"/>
    <property type="match status" value="1"/>
</dbReference>
<feature type="chain" id="PRO_5038656196" evidence="4">
    <location>
        <begin position="23"/>
        <end position="208"/>
    </location>
</feature>
<evidence type="ECO:0000313" key="6">
    <source>
        <dbReference type="EMBL" id="TDN29112.1"/>
    </source>
</evidence>
<comment type="similarity">
    <text evidence="1">Belongs to the glycosyl hydrolase 73 family.</text>
</comment>
<feature type="coiled-coil region" evidence="3">
    <location>
        <begin position="31"/>
        <end position="62"/>
    </location>
</feature>
<dbReference type="AlphaFoldDB" id="A0A4R6CQG5"/>
<evidence type="ECO:0000256" key="2">
    <source>
        <dbReference type="ARBA" id="ARBA00022801"/>
    </source>
</evidence>
<dbReference type="SMART" id="SM00047">
    <property type="entry name" value="LYZ2"/>
    <property type="match status" value="1"/>
</dbReference>
<accession>A0A4R6CQG5</accession>
<gene>
    <name evidence="6" type="ORF">CEE75_11730</name>
</gene>
<dbReference type="PANTHER" id="PTHR33308:SF9">
    <property type="entry name" value="PEPTIDOGLYCAN HYDROLASE FLGJ"/>
    <property type="match status" value="1"/>
</dbReference>
<dbReference type="EMBL" id="NKLP01000242">
    <property type="protein sequence ID" value="TDN29112.1"/>
    <property type="molecule type" value="Genomic_DNA"/>
</dbReference>
<dbReference type="PRINTS" id="PR01002">
    <property type="entry name" value="FLGFLGJ"/>
</dbReference>
<evidence type="ECO:0000259" key="5">
    <source>
        <dbReference type="SMART" id="SM00047"/>
    </source>
</evidence>
<feature type="signal peptide" evidence="4">
    <location>
        <begin position="1"/>
        <end position="22"/>
    </location>
</feature>
<feature type="domain" description="Mannosyl-glycoprotein endo-beta-N-acetylglucosamidase-like" evidence="5">
    <location>
        <begin position="49"/>
        <end position="207"/>
    </location>
</feature>
<dbReference type="GO" id="GO:0004040">
    <property type="term" value="F:amidase activity"/>
    <property type="evidence" value="ECO:0007669"/>
    <property type="project" value="InterPro"/>
</dbReference>
<keyword evidence="3" id="KW-0175">Coiled coil</keyword>
<keyword evidence="4" id="KW-0732">Signal</keyword>
<evidence type="ECO:0000256" key="1">
    <source>
        <dbReference type="ARBA" id="ARBA00010266"/>
    </source>
</evidence>
<comment type="caution">
    <text evidence="6">The sequence shown here is derived from an EMBL/GenBank/DDBJ whole genome shotgun (WGS) entry which is preliminary data.</text>
</comment>
<reference evidence="6 7" key="1">
    <citation type="submission" date="2017-06" db="EMBL/GenBank/DDBJ databases">
        <authorList>
            <person name="Swanenburg J."/>
            <person name="Kort R."/>
        </authorList>
    </citation>
    <scope>NUCLEOTIDE SEQUENCE [LARGE SCALE GENOMIC DNA]</scope>
    <source>
        <strain evidence="6 7">RL05</strain>
    </source>
</reference>
<dbReference type="Gene3D" id="4.10.80.30">
    <property type="entry name" value="DNA polymerase, domain 6"/>
    <property type="match status" value="1"/>
</dbReference>
<dbReference type="Proteomes" id="UP000295195">
    <property type="component" value="Unassembled WGS sequence"/>
</dbReference>
<proteinExistence type="inferred from homology"/>
<evidence type="ECO:0000256" key="3">
    <source>
        <dbReference type="SAM" id="Coils"/>
    </source>
</evidence>
<organism evidence="6 7">
    <name type="scientific">Lactobacillus crispatus</name>
    <dbReference type="NCBI Taxonomy" id="47770"/>
    <lineage>
        <taxon>Bacteria</taxon>
        <taxon>Bacillati</taxon>
        <taxon>Bacillota</taxon>
        <taxon>Bacilli</taxon>
        <taxon>Lactobacillales</taxon>
        <taxon>Lactobacillaceae</taxon>
        <taxon>Lactobacillus</taxon>
    </lineage>
</organism>
<name>A0A4R6CQG5_9LACO</name>
<sequence>MPKIGKMFICGLMVVSVVGASAVGVISAHDRKMTEQQVEQQQKKIEAQKEKQEQERRAFINEIGPIAKKVNKKYSILPSITIAQACLESDYGNSKLAKKYKNLFGMKSNDKKRTVKLETKEYSDKDGWQTKMARFRVYDSYADSIRSYDIALHQGTSWNKNQYRHVFKAKNYKDQAKALVKDGYATDPGYAEKLIKLIEQYDMERFDK</sequence>
<protein>
    <submittedName>
        <fullName evidence="6">N-acetylmuramidase</fullName>
    </submittedName>
</protein>
<keyword evidence="2" id="KW-0378">Hydrolase</keyword>
<dbReference type="InterPro" id="IPR051056">
    <property type="entry name" value="Glycosyl_Hydrolase_73"/>
</dbReference>
<evidence type="ECO:0000256" key="4">
    <source>
        <dbReference type="SAM" id="SignalP"/>
    </source>
</evidence>
<evidence type="ECO:0000313" key="7">
    <source>
        <dbReference type="Proteomes" id="UP000295195"/>
    </source>
</evidence>
<dbReference type="InterPro" id="IPR002901">
    <property type="entry name" value="MGlyc_endo_b_GlcNAc-like_dom"/>
</dbReference>